<evidence type="ECO:0008006" key="4">
    <source>
        <dbReference type="Google" id="ProtNLM"/>
    </source>
</evidence>
<keyword evidence="1" id="KW-1133">Transmembrane helix</keyword>
<gene>
    <name evidence="2" type="ORF">CGZ93_13155</name>
</gene>
<keyword evidence="1" id="KW-0472">Membrane</keyword>
<dbReference type="AlphaFoldDB" id="A0A255GUE1"/>
<evidence type="ECO:0000256" key="1">
    <source>
        <dbReference type="SAM" id="Phobius"/>
    </source>
</evidence>
<evidence type="ECO:0000313" key="2">
    <source>
        <dbReference type="EMBL" id="OYO19319.1"/>
    </source>
</evidence>
<comment type="caution">
    <text evidence="2">The sequence shown here is derived from an EMBL/GenBank/DDBJ whole genome shotgun (WGS) entry which is preliminary data.</text>
</comment>
<feature type="transmembrane region" description="Helical" evidence="1">
    <location>
        <begin position="6"/>
        <end position="25"/>
    </location>
</feature>
<dbReference type="Pfam" id="PF10739">
    <property type="entry name" value="DUF2550"/>
    <property type="match status" value="1"/>
</dbReference>
<accession>A0A255GUE1</accession>
<keyword evidence="3" id="KW-1185">Reference proteome</keyword>
<reference evidence="2 3" key="1">
    <citation type="submission" date="2017-07" db="EMBL/GenBank/DDBJ databases">
        <title>Draft whole genome sequences of clinical Proprionibacteriaceae strains.</title>
        <authorList>
            <person name="Bernier A.-M."/>
            <person name="Bernard K."/>
            <person name="Domingo M.-C."/>
        </authorList>
    </citation>
    <scope>NUCLEOTIDE SEQUENCE [LARGE SCALE GENOMIC DNA]</scope>
    <source>
        <strain evidence="2 3">NML 130396</strain>
    </source>
</reference>
<dbReference type="EMBL" id="NMVQ01000034">
    <property type="protein sequence ID" value="OYO19319.1"/>
    <property type="molecule type" value="Genomic_DNA"/>
</dbReference>
<keyword evidence="1" id="KW-0812">Transmembrane</keyword>
<dbReference type="InterPro" id="IPR019675">
    <property type="entry name" value="DUF2550"/>
</dbReference>
<proteinExistence type="predicted"/>
<name>A0A255GUE1_9ACTN</name>
<protein>
    <recommendedName>
        <fullName evidence="4">DUF2550 family protein</fullName>
    </recommendedName>
</protein>
<organism evidence="2 3">
    <name type="scientific">Enemella dayhoffiae</name>
    <dbReference type="NCBI Taxonomy" id="2016507"/>
    <lineage>
        <taxon>Bacteria</taxon>
        <taxon>Bacillati</taxon>
        <taxon>Actinomycetota</taxon>
        <taxon>Actinomycetes</taxon>
        <taxon>Propionibacteriales</taxon>
        <taxon>Propionibacteriaceae</taxon>
        <taxon>Enemella</taxon>
    </lineage>
</organism>
<sequence>MEWLVEVVGLTILLALIVPLLWLYLRRRWLSRQGGIFDCAMRPVEHTEWALGLARYEGEHLEWYRALSLSLRPKVRFRRTATSAVEQREAEYGEVESLYGNPRVVRLSSSSRVPRDPAGDWELAMAPESSTGLLSWLEAAPPSVGRFRQ</sequence>
<dbReference type="OrthoDB" id="4793422at2"/>
<dbReference type="RefSeq" id="WP_094364616.1">
    <property type="nucleotide sequence ID" value="NZ_NMVQ01000034.1"/>
</dbReference>
<dbReference type="Proteomes" id="UP000216311">
    <property type="component" value="Unassembled WGS sequence"/>
</dbReference>
<evidence type="ECO:0000313" key="3">
    <source>
        <dbReference type="Proteomes" id="UP000216311"/>
    </source>
</evidence>